<evidence type="ECO:0000259" key="13">
    <source>
        <dbReference type="Pfam" id="PF21343"/>
    </source>
</evidence>
<dbReference type="GO" id="GO:0006631">
    <property type="term" value="P:fatty acid metabolic process"/>
    <property type="evidence" value="ECO:0007669"/>
    <property type="project" value="UniProtKB-ARBA"/>
</dbReference>
<evidence type="ECO:0000256" key="3">
    <source>
        <dbReference type="ARBA" id="ARBA00009347"/>
    </source>
</evidence>
<evidence type="ECO:0000256" key="4">
    <source>
        <dbReference type="ARBA" id="ARBA00022630"/>
    </source>
</evidence>
<evidence type="ECO:0000259" key="10">
    <source>
        <dbReference type="Pfam" id="PF00441"/>
    </source>
</evidence>
<evidence type="ECO:0000259" key="11">
    <source>
        <dbReference type="Pfam" id="PF02770"/>
    </source>
</evidence>
<dbReference type="CDD" id="cd00567">
    <property type="entry name" value="ACAD"/>
    <property type="match status" value="1"/>
</dbReference>
<dbReference type="KEGG" id="mde:101887781"/>
<dbReference type="InterPro" id="IPR009075">
    <property type="entry name" value="AcylCo_DH/oxidase_C"/>
</dbReference>
<evidence type="ECO:0000313" key="16">
    <source>
        <dbReference type="RefSeq" id="XP_005179074.1"/>
    </source>
</evidence>
<feature type="domain" description="ACAD9/ACADV-like C-terminal" evidence="13">
    <location>
        <begin position="506"/>
        <end position="625"/>
    </location>
</feature>
<dbReference type="Pfam" id="PF02770">
    <property type="entry name" value="Acyl-CoA_dh_M"/>
    <property type="match status" value="1"/>
</dbReference>
<dbReference type="STRING" id="7370.A0A1I8N1S7"/>
<dbReference type="SUPFAM" id="SSF47203">
    <property type="entry name" value="Acyl-CoA dehydrogenase C-terminal domain-like"/>
    <property type="match status" value="1"/>
</dbReference>
<dbReference type="Pfam" id="PF21343">
    <property type="entry name" value="ACAD9-ACADV_C"/>
    <property type="match status" value="1"/>
</dbReference>
<proteinExistence type="inferred from homology"/>
<dbReference type="OrthoDB" id="354at2759"/>
<dbReference type="Pfam" id="PF02771">
    <property type="entry name" value="Acyl-CoA_dh_N"/>
    <property type="match status" value="1"/>
</dbReference>
<keyword evidence="15" id="KW-1185">Reference proteome</keyword>
<dbReference type="GO" id="GO:0003995">
    <property type="term" value="F:acyl-CoA dehydrogenase activity"/>
    <property type="evidence" value="ECO:0007669"/>
    <property type="project" value="TreeGrafter"/>
</dbReference>
<dbReference type="RefSeq" id="XP_005179074.1">
    <property type="nucleotide sequence ID" value="XM_005179017.3"/>
</dbReference>
<comment type="subcellular location">
    <subcellularLocation>
        <location evidence="2">Mitochondrion</location>
    </subcellularLocation>
</comment>
<dbReference type="Gene3D" id="1.20.140.10">
    <property type="entry name" value="Butyryl-CoA Dehydrogenase, subunit A, domain 3"/>
    <property type="match status" value="2"/>
</dbReference>
<feature type="domain" description="Acyl-CoA dehydrogenase/oxidase C-terminal" evidence="10">
    <location>
        <begin position="307"/>
        <end position="436"/>
    </location>
</feature>
<dbReference type="Pfam" id="PF00441">
    <property type="entry name" value="Acyl-CoA_dh_1"/>
    <property type="match status" value="1"/>
</dbReference>
<dbReference type="Proteomes" id="UP001652621">
    <property type="component" value="Unplaced"/>
</dbReference>
<evidence type="ECO:0000256" key="9">
    <source>
        <dbReference type="RuleBase" id="RU362125"/>
    </source>
</evidence>
<dbReference type="AlphaFoldDB" id="A0A1I8N1S7"/>
<keyword evidence="6" id="KW-0809">Transit peptide</keyword>
<organism evidence="14">
    <name type="scientific">Musca domestica</name>
    <name type="common">House fly</name>
    <dbReference type="NCBI Taxonomy" id="7370"/>
    <lineage>
        <taxon>Eukaryota</taxon>
        <taxon>Metazoa</taxon>
        <taxon>Ecdysozoa</taxon>
        <taxon>Arthropoda</taxon>
        <taxon>Hexapoda</taxon>
        <taxon>Insecta</taxon>
        <taxon>Pterygota</taxon>
        <taxon>Neoptera</taxon>
        <taxon>Endopterygota</taxon>
        <taxon>Diptera</taxon>
        <taxon>Brachycera</taxon>
        <taxon>Muscomorpha</taxon>
        <taxon>Muscoidea</taxon>
        <taxon>Muscidae</taxon>
        <taxon>Musca</taxon>
    </lineage>
</organism>
<keyword evidence="7 9" id="KW-0560">Oxidoreductase</keyword>
<dbReference type="InterPro" id="IPR049448">
    <property type="entry name" value="ACAD9/ACADV-like_C"/>
</dbReference>
<protein>
    <submittedName>
        <fullName evidence="16">Acyl-CoA dehydrogenase family member 9, mitochondrial</fullName>
    </submittedName>
</protein>
<accession>A0A1I8N1S7</accession>
<evidence type="ECO:0000256" key="6">
    <source>
        <dbReference type="ARBA" id="ARBA00022946"/>
    </source>
</evidence>
<dbReference type="VEuPathDB" id="VectorBase:MDOMA2_003612"/>
<dbReference type="PANTHER" id="PTHR43884:SF9">
    <property type="entry name" value="COMPLEX I ASSEMBLY FACTOR ACAD9, MITOCHONDRIAL"/>
    <property type="match status" value="1"/>
</dbReference>
<dbReference type="InterPro" id="IPR009100">
    <property type="entry name" value="AcylCoA_DH/oxidase_NM_dom_sf"/>
</dbReference>
<dbReference type="eggNOG" id="KOG0137">
    <property type="taxonomic scope" value="Eukaryota"/>
</dbReference>
<comment type="cofactor">
    <cofactor evidence="1 9">
        <name>FAD</name>
        <dbReference type="ChEBI" id="CHEBI:57692"/>
    </cofactor>
</comment>
<dbReference type="GO" id="GO:0050660">
    <property type="term" value="F:flavin adenine dinucleotide binding"/>
    <property type="evidence" value="ECO:0007669"/>
    <property type="project" value="InterPro"/>
</dbReference>
<dbReference type="Gene3D" id="1.10.540.10">
    <property type="entry name" value="Acyl-CoA dehydrogenase/oxidase, N-terminal domain"/>
    <property type="match status" value="1"/>
</dbReference>
<evidence type="ECO:0000313" key="15">
    <source>
        <dbReference type="Proteomes" id="UP001652621"/>
    </source>
</evidence>
<evidence type="ECO:0000259" key="12">
    <source>
        <dbReference type="Pfam" id="PF02771"/>
    </source>
</evidence>
<keyword evidence="4 9" id="KW-0285">Flavoprotein</keyword>
<feature type="domain" description="Acyl-CoA dehydrogenase/oxidase N-terminal" evidence="12">
    <location>
        <begin position="104"/>
        <end position="185"/>
    </location>
</feature>
<evidence type="ECO:0000256" key="2">
    <source>
        <dbReference type="ARBA" id="ARBA00004173"/>
    </source>
</evidence>
<dbReference type="PANTHER" id="PTHR43884">
    <property type="entry name" value="ACYL-COA DEHYDROGENASE"/>
    <property type="match status" value="1"/>
</dbReference>
<feature type="domain" description="Acyl-CoA oxidase/dehydrogenase middle" evidence="11">
    <location>
        <begin position="204"/>
        <end position="294"/>
    </location>
</feature>
<evidence type="ECO:0000256" key="1">
    <source>
        <dbReference type="ARBA" id="ARBA00001974"/>
    </source>
</evidence>
<comment type="similarity">
    <text evidence="3 9">Belongs to the acyl-CoA dehydrogenase family.</text>
</comment>
<keyword evidence="8" id="KW-0496">Mitochondrion</keyword>
<dbReference type="SUPFAM" id="SSF56645">
    <property type="entry name" value="Acyl-CoA dehydrogenase NM domain-like"/>
    <property type="match status" value="1"/>
</dbReference>
<dbReference type="InterPro" id="IPR006091">
    <property type="entry name" value="Acyl-CoA_Oxase/DH_mid-dom"/>
</dbReference>
<dbReference type="InterPro" id="IPR037069">
    <property type="entry name" value="AcylCoA_DH/ox_N_sf"/>
</dbReference>
<sequence length="635" mass="70158">MLRTTQVFSLINKTARRLAICSRYASSSSITDAPEHEEQVAGAASKKLPPRLPLAKNFFVGLVDNELLAFPEVINREDMSRLQNELLPLKNFFTEDLSNETLSGESLPKDLPENLKTLGLYGLNVSKDFDGKGWGYSESLMATEPESAVTDVALGLLGHRAIVDVIQELGTDEQKSQLLTKLGNGSLVASEAIFEFDGAEDDFFNTTAHHELDTHTWVLNGGKAFVICPPKTSDAAHLFLVVAQTSKANVKTEAARATTIFLVDSTMSGVKIGDRHSTIGCGASSIRHVQFENVRVPQSCILGHAHEGNVVADTLLKSSRLRNSMVGLGLAKNILNEISQECIDRKLCGVVMKDLESVQTHLAKSYLSVYSMESMIYMTAGILDEFNYPDIVVESAMTKYFTLKELLNISIRALDLIGPKSLIAGQTTEQFFRNAAHLYTQGESIDNLSIFIALAGLQHAGTLMGDTIRKQRNPLYNPGHIFSKFMERSTIDSPVTKMDCKEHVHPTLEPAALCLEHSVARLQMCVDLLFTRYGSAIVERHNESRRIADMATTIYAMFASLARASRSYCIGLQHADHEMLTAMSVCVDGRDKVLTLTKEIFNGSYVNNDNNLQRLSKQLVKSKGYFAMHPLTYNF</sequence>
<keyword evidence="5 9" id="KW-0274">FAD</keyword>
<evidence type="ECO:0000256" key="7">
    <source>
        <dbReference type="ARBA" id="ARBA00023002"/>
    </source>
</evidence>
<dbReference type="InterPro" id="IPR046373">
    <property type="entry name" value="Acyl-CoA_Oxase/DH_mid-dom_sf"/>
</dbReference>
<name>A0A1I8N1S7_MUSDO</name>
<reference evidence="16" key="2">
    <citation type="submission" date="2025-04" db="UniProtKB">
        <authorList>
            <consortium name="RefSeq"/>
        </authorList>
    </citation>
    <scope>IDENTIFICATION</scope>
    <source>
        <strain evidence="16">Aabys</strain>
    </source>
</reference>
<dbReference type="VEuPathDB" id="VectorBase:MDOA010647"/>
<dbReference type="Gene3D" id="2.40.110.10">
    <property type="entry name" value="Butyryl-CoA Dehydrogenase, subunit A, domain 2"/>
    <property type="match status" value="1"/>
</dbReference>
<gene>
    <name evidence="14" type="primary">101887781</name>
    <name evidence="16" type="synonym">LOC101887781</name>
</gene>
<dbReference type="EnsemblMetazoa" id="MDOA010647-RA">
    <property type="protein sequence ID" value="MDOA010647-PA"/>
    <property type="gene ID" value="MDOA010647"/>
</dbReference>
<dbReference type="InterPro" id="IPR013786">
    <property type="entry name" value="AcylCoA_DH/ox_N"/>
</dbReference>
<reference evidence="14" key="1">
    <citation type="submission" date="2020-05" db="UniProtKB">
        <authorList>
            <consortium name="EnsemblMetazoa"/>
        </authorList>
    </citation>
    <scope>IDENTIFICATION</scope>
    <source>
        <strain evidence="14">Aabys</strain>
    </source>
</reference>
<evidence type="ECO:0000256" key="5">
    <source>
        <dbReference type="ARBA" id="ARBA00022827"/>
    </source>
</evidence>
<evidence type="ECO:0000313" key="14">
    <source>
        <dbReference type="EnsemblMetazoa" id="MDOA010647-PA"/>
    </source>
</evidence>
<evidence type="ECO:0000256" key="8">
    <source>
        <dbReference type="ARBA" id="ARBA00023128"/>
    </source>
</evidence>
<dbReference type="GO" id="GO:0005739">
    <property type="term" value="C:mitochondrion"/>
    <property type="evidence" value="ECO:0007669"/>
    <property type="project" value="UniProtKB-SubCell"/>
</dbReference>
<dbReference type="InterPro" id="IPR036250">
    <property type="entry name" value="AcylCo_DH-like_C"/>
</dbReference>